<accession>A0A4Q9VT43</accession>
<feature type="transmembrane region" description="Helical" evidence="6">
    <location>
        <begin position="201"/>
        <end position="222"/>
    </location>
</feature>
<dbReference type="InterPro" id="IPR014738">
    <property type="entry name" value="Citrate_transporter"/>
</dbReference>
<name>A0A4Q9VT43_9HYPH</name>
<dbReference type="Pfam" id="PF03600">
    <property type="entry name" value="CitMHS"/>
    <property type="match status" value="1"/>
</dbReference>
<keyword evidence="9" id="KW-1185">Reference proteome</keyword>
<evidence type="ECO:0000313" key="8">
    <source>
        <dbReference type="EMBL" id="TBW39065.1"/>
    </source>
</evidence>
<keyword evidence="5 6" id="KW-0472">Membrane</keyword>
<evidence type="ECO:0000256" key="3">
    <source>
        <dbReference type="ARBA" id="ARBA00022692"/>
    </source>
</evidence>
<evidence type="ECO:0000256" key="4">
    <source>
        <dbReference type="ARBA" id="ARBA00022989"/>
    </source>
</evidence>
<feature type="transmembrane region" description="Helical" evidence="6">
    <location>
        <begin position="280"/>
        <end position="298"/>
    </location>
</feature>
<dbReference type="GO" id="GO:0015137">
    <property type="term" value="F:citrate transmembrane transporter activity"/>
    <property type="evidence" value="ECO:0007669"/>
    <property type="project" value="InterPro"/>
</dbReference>
<evidence type="ECO:0000256" key="5">
    <source>
        <dbReference type="ARBA" id="ARBA00023136"/>
    </source>
</evidence>
<evidence type="ECO:0000256" key="2">
    <source>
        <dbReference type="ARBA" id="ARBA00022448"/>
    </source>
</evidence>
<dbReference type="NCBIfam" id="TIGR00784">
    <property type="entry name" value="citMHS"/>
    <property type="match status" value="1"/>
</dbReference>
<keyword evidence="4 6" id="KW-1133">Transmembrane helix</keyword>
<gene>
    <name evidence="8" type="ORF">EYW49_07745</name>
</gene>
<feature type="transmembrane region" description="Helical" evidence="6">
    <location>
        <begin position="350"/>
        <end position="369"/>
    </location>
</feature>
<feature type="transmembrane region" description="Helical" evidence="6">
    <location>
        <begin position="398"/>
        <end position="422"/>
    </location>
</feature>
<feature type="transmembrane region" description="Helical" evidence="6">
    <location>
        <begin position="434"/>
        <end position="458"/>
    </location>
</feature>
<evidence type="ECO:0000256" key="1">
    <source>
        <dbReference type="ARBA" id="ARBA00004141"/>
    </source>
</evidence>
<dbReference type="Proteomes" id="UP000292781">
    <property type="component" value="Unassembled WGS sequence"/>
</dbReference>
<evidence type="ECO:0000256" key="6">
    <source>
        <dbReference type="SAM" id="Phobius"/>
    </source>
</evidence>
<sequence length="459" mass="49482">MITFLAWATVFVFMSLILTKKMHPFVAIVLIPILFAAVGALLGLYQVPTAKTLKIAADSLTLWDQFKVLGLWVKAGLTKTSGTAFMLFFAILFFSLMLNVGLFDPLTKKVVQLAKGDPLKVLVATSVLATVVSLSGDGTTTTLICCSALIPVYQKLHLKMMHLGMLLILQNTILNLLPWSGPTARVIAVIDGIDVPALLNALLPGMILASLFVTAGSYWLGLAERRRLGIRSLSDADIAQIFATSTSEEEALKRPNHAAINAVLTAAALFLLIQGTFDPVFIFIVGTVLALVVNYRTLKEQKDRIYANSGEVLTTVIMVIGAGVFMGLFTNSGMSDAMAGSLVSVVPQSFGRFWGLIVVLISAPGGFFLSNDAFFYGVLPVLVQAGKLYGFSPFEIGFASLLGQAFHMLSPLTAFIYLLLSMTGLDMGEWQKACFGWTLVIFAIFVSTAVVLGVVPLYR</sequence>
<organism evidence="8 9">
    <name type="scientific">Siculibacillus lacustris</name>
    <dbReference type="NCBI Taxonomy" id="1549641"/>
    <lineage>
        <taxon>Bacteria</taxon>
        <taxon>Pseudomonadati</taxon>
        <taxon>Pseudomonadota</taxon>
        <taxon>Alphaproteobacteria</taxon>
        <taxon>Hyphomicrobiales</taxon>
        <taxon>Ancalomicrobiaceae</taxon>
        <taxon>Siculibacillus</taxon>
    </lineage>
</organism>
<feature type="transmembrane region" description="Helical" evidence="6">
    <location>
        <begin position="84"/>
        <end position="103"/>
    </location>
</feature>
<evidence type="ECO:0000259" key="7">
    <source>
        <dbReference type="Pfam" id="PF03600"/>
    </source>
</evidence>
<keyword evidence="3 6" id="KW-0812">Transmembrane</keyword>
<comment type="subcellular location">
    <subcellularLocation>
        <location evidence="1">Membrane</location>
        <topology evidence="1">Multi-pass membrane protein</topology>
    </subcellularLocation>
</comment>
<dbReference type="AlphaFoldDB" id="A0A4Q9VT43"/>
<protein>
    <submittedName>
        <fullName evidence="8">Citrate transporter</fullName>
    </submittedName>
</protein>
<comment type="caution">
    <text evidence="8">The sequence shown here is derived from an EMBL/GenBank/DDBJ whole genome shotgun (WGS) entry which is preliminary data.</text>
</comment>
<evidence type="ECO:0000313" key="9">
    <source>
        <dbReference type="Proteomes" id="UP000292781"/>
    </source>
</evidence>
<reference evidence="8 9" key="1">
    <citation type="submission" date="2019-02" db="EMBL/GenBank/DDBJ databases">
        <title>Siculibacillus lacustris gen. nov., sp. nov., a new rosette-forming bacterium isolated from a freshwater crater lake (Lake St. Ana, Romania).</title>
        <authorList>
            <person name="Felfoldi T."/>
            <person name="Marton Z."/>
            <person name="Szabo A."/>
            <person name="Mentes A."/>
            <person name="Boka K."/>
            <person name="Marialigeti K."/>
            <person name="Mathe I."/>
            <person name="Koncz M."/>
            <person name="Schumann P."/>
            <person name="Toth E."/>
        </authorList>
    </citation>
    <scope>NUCLEOTIDE SEQUENCE [LARGE SCALE GENOMIC DNA]</scope>
    <source>
        <strain evidence="8 9">SA-279</strain>
    </source>
</reference>
<keyword evidence="2" id="KW-0813">Transport</keyword>
<feature type="transmembrane region" description="Helical" evidence="6">
    <location>
        <begin position="162"/>
        <end position="181"/>
    </location>
</feature>
<feature type="transmembrane region" description="Helical" evidence="6">
    <location>
        <begin position="310"/>
        <end position="330"/>
    </location>
</feature>
<dbReference type="EMBL" id="SJFN01000009">
    <property type="protein sequence ID" value="TBW39065.1"/>
    <property type="molecule type" value="Genomic_DNA"/>
</dbReference>
<feature type="transmembrane region" description="Helical" evidence="6">
    <location>
        <begin position="25"/>
        <end position="45"/>
    </location>
</feature>
<feature type="domain" description="Citrate transporter-like" evidence="7">
    <location>
        <begin position="17"/>
        <end position="403"/>
    </location>
</feature>
<proteinExistence type="predicted"/>
<feature type="transmembrane region" description="Helical" evidence="6">
    <location>
        <begin position="258"/>
        <end position="274"/>
    </location>
</feature>
<dbReference type="InterPro" id="IPR004680">
    <property type="entry name" value="Cit_transptr-like_dom"/>
</dbReference>
<dbReference type="GO" id="GO:0016020">
    <property type="term" value="C:membrane"/>
    <property type="evidence" value="ECO:0007669"/>
    <property type="project" value="UniProtKB-SubCell"/>
</dbReference>
<dbReference type="OrthoDB" id="5329450at2"/>